<evidence type="ECO:0000256" key="5">
    <source>
        <dbReference type="ARBA" id="ARBA00022989"/>
    </source>
</evidence>
<proteinExistence type="inferred from homology"/>
<dbReference type="InterPro" id="IPR003841">
    <property type="entry name" value="Na/Pi_transpt"/>
</dbReference>
<gene>
    <name evidence="9" type="ORF">EVOR1521_LOCUS20653</name>
</gene>
<dbReference type="GO" id="GO:0005886">
    <property type="term" value="C:plasma membrane"/>
    <property type="evidence" value="ECO:0007669"/>
    <property type="project" value="UniProtKB-SubCell"/>
</dbReference>
<evidence type="ECO:0000256" key="7">
    <source>
        <dbReference type="SAM" id="Phobius"/>
    </source>
</evidence>
<dbReference type="NCBIfam" id="NF037997">
    <property type="entry name" value="Na_Pi_symport"/>
    <property type="match status" value="1"/>
</dbReference>
<feature type="transmembrane region" description="Helical" evidence="7">
    <location>
        <begin position="154"/>
        <end position="172"/>
    </location>
</feature>
<keyword evidence="5 7" id="KW-1133">Transmembrane helix</keyword>
<feature type="domain" description="GTP binding protein second" evidence="8">
    <location>
        <begin position="3"/>
        <end position="86"/>
    </location>
</feature>
<dbReference type="PANTHER" id="PTHR10010">
    <property type="entry name" value="SOLUTE CARRIER FAMILY 34 SODIUM PHOSPHATE , MEMBER 2-RELATED"/>
    <property type="match status" value="1"/>
</dbReference>
<dbReference type="InterPro" id="IPR031662">
    <property type="entry name" value="GTP-binding_2"/>
</dbReference>
<organism evidence="9 10">
    <name type="scientific">Effrenium voratum</name>
    <dbReference type="NCBI Taxonomy" id="2562239"/>
    <lineage>
        <taxon>Eukaryota</taxon>
        <taxon>Sar</taxon>
        <taxon>Alveolata</taxon>
        <taxon>Dinophyceae</taxon>
        <taxon>Suessiales</taxon>
        <taxon>Symbiodiniaceae</taxon>
        <taxon>Effrenium</taxon>
    </lineage>
</organism>
<protein>
    <recommendedName>
        <fullName evidence="8">GTP binding protein second domain-containing protein</fullName>
    </recommendedName>
</protein>
<dbReference type="InterPro" id="IPR027417">
    <property type="entry name" value="P-loop_NTPase"/>
</dbReference>
<comment type="similarity">
    <text evidence="2">Belongs to the SLC34A transporter family.</text>
</comment>
<evidence type="ECO:0000256" key="3">
    <source>
        <dbReference type="ARBA" id="ARBA00022475"/>
    </source>
</evidence>
<name>A0AA36NAJ5_9DINO</name>
<evidence type="ECO:0000256" key="6">
    <source>
        <dbReference type="ARBA" id="ARBA00023136"/>
    </source>
</evidence>
<keyword evidence="10" id="KW-1185">Reference proteome</keyword>
<sequence>MWYKMFNCDIIVHEDATIDDFIDVLEETGTAPRQYCKCIYVYNKIDMLSLSQVEELARQPFSVVISVSKELNLDGLLERIWQELDLRRVYTKKKAQLSLAPPFFHDRGFTMRACRSLLDDFKRGASGSFPAMAPAGPHAVVPGPREDAPKSPNVCLCLVGLVLFLYTFLLGLDFLHASCKALAAGGAAELLAIAQGPITGLTAGMLATALFQSSSPSTTILVGLVGSGRLAMPHAIPMIMGANIGTCVTNTLVSLAHIGQPRELEKAFSGATAHEAFNLLTTLVLLPLEVIVAAIQGEGGLLYWASRWLSTGGPPQLWLPGSQGAVRPLTEVLLSPDDNVLAALASGPPVSHATNASTCVVRSCRAFFCIDESVNCSEYYCLPAGTEEAWKQINATAFEGLLGCDSVAVLTPACGADSCYLNAGSFYTDQVADAPAQGFLAGSGAVLVLLLSFLLIFGSLFILVRLLRTLLTSSAKKAMLRATSVNSYLALGHLAAQGLALRRMSCCSAITCVVG</sequence>
<dbReference type="PANTHER" id="PTHR10010:SF46">
    <property type="entry name" value="SODIUM-DEPENDENT PHOSPHATE TRANSPORT PROTEIN 2B"/>
    <property type="match status" value="1"/>
</dbReference>
<dbReference type="EMBL" id="CAUJNA010003230">
    <property type="protein sequence ID" value="CAJ1396411.1"/>
    <property type="molecule type" value="Genomic_DNA"/>
</dbReference>
<evidence type="ECO:0000256" key="4">
    <source>
        <dbReference type="ARBA" id="ARBA00022692"/>
    </source>
</evidence>
<reference evidence="9" key="1">
    <citation type="submission" date="2023-08" db="EMBL/GenBank/DDBJ databases">
        <authorList>
            <person name="Chen Y."/>
            <person name="Shah S."/>
            <person name="Dougan E. K."/>
            <person name="Thang M."/>
            <person name="Chan C."/>
        </authorList>
    </citation>
    <scope>NUCLEOTIDE SEQUENCE</scope>
</reference>
<dbReference type="Proteomes" id="UP001178507">
    <property type="component" value="Unassembled WGS sequence"/>
</dbReference>
<feature type="transmembrane region" description="Helical" evidence="7">
    <location>
        <begin position="439"/>
        <end position="467"/>
    </location>
</feature>
<dbReference type="Pfam" id="PF16897">
    <property type="entry name" value="MMR_HSR1_Xtn"/>
    <property type="match status" value="1"/>
</dbReference>
<keyword evidence="4 7" id="KW-0812">Transmembrane</keyword>
<dbReference type="GO" id="GO:0005436">
    <property type="term" value="F:sodium:phosphate symporter activity"/>
    <property type="evidence" value="ECO:0007669"/>
    <property type="project" value="InterPro"/>
</dbReference>
<dbReference type="AlphaFoldDB" id="A0AA36NAJ5"/>
<evidence type="ECO:0000313" key="9">
    <source>
        <dbReference type="EMBL" id="CAJ1396411.1"/>
    </source>
</evidence>
<dbReference type="SUPFAM" id="SSF52540">
    <property type="entry name" value="P-loop containing nucleoside triphosphate hydrolases"/>
    <property type="match status" value="1"/>
</dbReference>
<accession>A0AA36NAJ5</accession>
<comment type="caution">
    <text evidence="9">The sequence shown here is derived from an EMBL/GenBank/DDBJ whole genome shotgun (WGS) entry which is preliminary data.</text>
</comment>
<dbReference type="GO" id="GO:0044341">
    <property type="term" value="P:sodium-dependent phosphate transport"/>
    <property type="evidence" value="ECO:0007669"/>
    <property type="project" value="InterPro"/>
</dbReference>
<evidence type="ECO:0000259" key="8">
    <source>
        <dbReference type="Pfam" id="PF16897"/>
    </source>
</evidence>
<evidence type="ECO:0000256" key="1">
    <source>
        <dbReference type="ARBA" id="ARBA00004651"/>
    </source>
</evidence>
<dbReference type="Pfam" id="PF02690">
    <property type="entry name" value="Na_Pi_cotrans"/>
    <property type="match status" value="1"/>
</dbReference>
<keyword evidence="6 7" id="KW-0472">Membrane</keyword>
<keyword evidence="3" id="KW-1003">Cell membrane</keyword>
<comment type="subcellular location">
    <subcellularLocation>
        <location evidence="1">Cell membrane</location>
        <topology evidence="1">Multi-pass membrane protein</topology>
    </subcellularLocation>
</comment>
<evidence type="ECO:0000313" key="10">
    <source>
        <dbReference type="Proteomes" id="UP001178507"/>
    </source>
</evidence>
<dbReference type="Gene3D" id="6.10.140.1070">
    <property type="match status" value="1"/>
</dbReference>
<evidence type="ECO:0000256" key="2">
    <source>
        <dbReference type="ARBA" id="ARBA00005808"/>
    </source>
</evidence>